<dbReference type="Proteomes" id="UP001596002">
    <property type="component" value="Unassembled WGS sequence"/>
</dbReference>
<sequence>MHISVTQPAVEWFKKEMDAKEGDSLRFFARLGGCSTVQSGFSLGVTKELPRTVGIHKVVEGITFFMEQEDVWYLNGQNLLVDCDEKLNELKFLVNQE</sequence>
<comment type="caution">
    <text evidence="3">The sequence shown here is derived from an EMBL/GenBank/DDBJ whole genome shotgun (WGS) entry which is preliminary data.</text>
</comment>
<comment type="similarity">
    <text evidence="1">Belongs to the HesB/IscA family.</text>
</comment>
<dbReference type="InterPro" id="IPR000361">
    <property type="entry name" value="ATAP_core_dom"/>
</dbReference>
<evidence type="ECO:0000256" key="1">
    <source>
        <dbReference type="ARBA" id="ARBA00006718"/>
    </source>
</evidence>
<dbReference type="PIRSF" id="PIRSF034852">
    <property type="entry name" value="UCP034852"/>
    <property type="match status" value="1"/>
</dbReference>
<proteinExistence type="inferred from homology"/>
<organism evidence="3 4">
    <name type="scientific">Effusibacillus consociatus</name>
    <dbReference type="NCBI Taxonomy" id="1117041"/>
    <lineage>
        <taxon>Bacteria</taxon>
        <taxon>Bacillati</taxon>
        <taxon>Bacillota</taxon>
        <taxon>Bacilli</taxon>
        <taxon>Bacillales</taxon>
        <taxon>Alicyclobacillaceae</taxon>
        <taxon>Effusibacillus</taxon>
    </lineage>
</organism>
<evidence type="ECO:0000313" key="4">
    <source>
        <dbReference type="Proteomes" id="UP001596002"/>
    </source>
</evidence>
<evidence type="ECO:0000313" key="3">
    <source>
        <dbReference type="EMBL" id="MFC4766076.1"/>
    </source>
</evidence>
<dbReference type="SUPFAM" id="SSF89360">
    <property type="entry name" value="HesB-like domain"/>
    <property type="match status" value="1"/>
</dbReference>
<accession>A0ABV9PV07</accession>
<name>A0ABV9PV07_9BACL</name>
<feature type="domain" description="Core" evidence="2">
    <location>
        <begin position="1"/>
        <end position="92"/>
    </location>
</feature>
<dbReference type="InterPro" id="IPR035903">
    <property type="entry name" value="HesB-like_dom_sf"/>
</dbReference>
<dbReference type="RefSeq" id="WP_380023756.1">
    <property type="nucleotide sequence ID" value="NZ_JBHSHC010000011.1"/>
</dbReference>
<dbReference type="Pfam" id="PF01521">
    <property type="entry name" value="Fe-S_biosyn"/>
    <property type="match status" value="1"/>
</dbReference>
<reference evidence="4" key="1">
    <citation type="journal article" date="2019" name="Int. J. Syst. Evol. Microbiol.">
        <title>The Global Catalogue of Microorganisms (GCM) 10K type strain sequencing project: providing services to taxonomists for standard genome sequencing and annotation.</title>
        <authorList>
            <consortium name="The Broad Institute Genomics Platform"/>
            <consortium name="The Broad Institute Genome Sequencing Center for Infectious Disease"/>
            <person name="Wu L."/>
            <person name="Ma J."/>
        </authorList>
    </citation>
    <scope>NUCLEOTIDE SEQUENCE [LARGE SCALE GENOMIC DNA]</scope>
    <source>
        <strain evidence="4">WYCCWR 12678</strain>
    </source>
</reference>
<dbReference type="InterPro" id="IPR008326">
    <property type="entry name" value="PdhI-like"/>
</dbReference>
<dbReference type="EMBL" id="JBHSHC010000011">
    <property type="protein sequence ID" value="MFC4766076.1"/>
    <property type="molecule type" value="Genomic_DNA"/>
</dbReference>
<gene>
    <name evidence="3" type="ORF">ACFO8Q_01485</name>
</gene>
<evidence type="ECO:0000259" key="2">
    <source>
        <dbReference type="Pfam" id="PF01521"/>
    </source>
</evidence>
<keyword evidence="4" id="KW-1185">Reference proteome</keyword>
<dbReference type="Gene3D" id="2.60.300.12">
    <property type="entry name" value="HesB-like domain"/>
    <property type="match status" value="1"/>
</dbReference>
<protein>
    <submittedName>
        <fullName evidence="3">HesB/YadR/YfhF family protein</fullName>
    </submittedName>
</protein>